<name>A0ABX6ZBI5_BACMY</name>
<gene>
    <name evidence="1" type="ORF">I6G81_05295</name>
</gene>
<accession>A0ABX6ZBI5</accession>
<evidence type="ECO:0000313" key="1">
    <source>
        <dbReference type="EMBL" id="QQA16884.1"/>
    </source>
</evidence>
<dbReference type="RefSeq" id="WP_002166248.1">
    <property type="nucleotide sequence ID" value="NZ_CP009692.1"/>
</dbReference>
<keyword evidence="2" id="KW-1185">Reference proteome</keyword>
<protein>
    <submittedName>
        <fullName evidence="1">Uncharacterized protein</fullName>
    </submittedName>
</protein>
<reference evidence="1 2" key="1">
    <citation type="submission" date="2020-12" db="EMBL/GenBank/DDBJ databases">
        <title>FDA dAtabase for Regulatory Grade micrObial Sequences (FDA-ARGOS): Supporting development and validation of Infectious Disease Dx tests.</title>
        <authorList>
            <person name="Nelson B."/>
            <person name="Plummer A."/>
            <person name="Tallon L."/>
            <person name="Sadzewicz L."/>
            <person name="Zhao X."/>
            <person name="Boylan J."/>
            <person name="Ott S."/>
            <person name="Bowen H."/>
            <person name="Vavikolanu K."/>
            <person name="Mehta A."/>
            <person name="Aluvathingal J."/>
            <person name="Nadendla S."/>
            <person name="Myers T."/>
            <person name="Yan Y."/>
            <person name="Sichtig H."/>
        </authorList>
    </citation>
    <scope>NUCLEOTIDE SEQUENCE [LARGE SCALE GENOMIC DNA]</scope>
    <source>
        <strain evidence="1 2">FDAARGOS_924</strain>
    </source>
</reference>
<evidence type="ECO:0000313" key="2">
    <source>
        <dbReference type="Proteomes" id="UP000596196"/>
    </source>
</evidence>
<sequence length="81" mass="9491">MKYKHISSAIHILQELFHNTEHKNHFLAMKTLEMYIDLNLFQDAKLVAEEIERQIAFGLLAPLALYDMITAEKIEQHLRGL</sequence>
<organism evidence="1 2">
    <name type="scientific">Bacillus mycoides</name>
    <dbReference type="NCBI Taxonomy" id="1405"/>
    <lineage>
        <taxon>Bacteria</taxon>
        <taxon>Bacillati</taxon>
        <taxon>Bacillota</taxon>
        <taxon>Bacilli</taxon>
        <taxon>Bacillales</taxon>
        <taxon>Bacillaceae</taxon>
        <taxon>Bacillus</taxon>
        <taxon>Bacillus cereus group</taxon>
    </lineage>
</organism>
<dbReference type="EMBL" id="CP065877">
    <property type="protein sequence ID" value="QQA16884.1"/>
    <property type="molecule type" value="Genomic_DNA"/>
</dbReference>
<dbReference type="Proteomes" id="UP000596196">
    <property type="component" value="Chromosome"/>
</dbReference>
<proteinExistence type="predicted"/>